<dbReference type="InterPro" id="IPR004046">
    <property type="entry name" value="GST_C"/>
</dbReference>
<feature type="domain" description="GST N-terminal" evidence="1">
    <location>
        <begin position="1"/>
        <end position="80"/>
    </location>
</feature>
<dbReference type="Pfam" id="PF00043">
    <property type="entry name" value="GST_C"/>
    <property type="match status" value="1"/>
</dbReference>
<evidence type="ECO:0000259" key="2">
    <source>
        <dbReference type="PROSITE" id="PS50405"/>
    </source>
</evidence>
<dbReference type="InterPro" id="IPR010987">
    <property type="entry name" value="Glutathione-S-Trfase_C-like"/>
</dbReference>
<feature type="domain" description="GST C-terminal" evidence="2">
    <location>
        <begin position="85"/>
        <end position="204"/>
    </location>
</feature>
<dbReference type="EMBL" id="BMJM01000010">
    <property type="protein sequence ID" value="GGE18330.1"/>
    <property type="molecule type" value="Genomic_DNA"/>
</dbReference>
<dbReference type="PANTHER" id="PTHR44051:SF8">
    <property type="entry name" value="GLUTATHIONE S-TRANSFERASE GSTA"/>
    <property type="match status" value="1"/>
</dbReference>
<gene>
    <name evidence="3" type="ORF">GCM10011529_25990</name>
</gene>
<dbReference type="Pfam" id="PF13409">
    <property type="entry name" value="GST_N_2"/>
    <property type="match status" value="1"/>
</dbReference>
<evidence type="ECO:0000313" key="4">
    <source>
        <dbReference type="Proteomes" id="UP000635071"/>
    </source>
</evidence>
<dbReference type="InterPro" id="IPR036249">
    <property type="entry name" value="Thioredoxin-like_sf"/>
</dbReference>
<proteinExistence type="predicted"/>
<dbReference type="Gene3D" id="3.40.30.10">
    <property type="entry name" value="Glutaredoxin"/>
    <property type="match status" value="1"/>
</dbReference>
<dbReference type="PROSITE" id="PS50405">
    <property type="entry name" value="GST_CTER"/>
    <property type="match status" value="1"/>
</dbReference>
<dbReference type="AlphaFoldDB" id="A0A916ZXU3"/>
<dbReference type="InterPro" id="IPR034345">
    <property type="entry name" value="Gtt2-like_N"/>
</dbReference>
<protein>
    <submittedName>
        <fullName evidence="3">Glutathione S-transferase</fullName>
    </submittedName>
</protein>
<evidence type="ECO:0000313" key="3">
    <source>
        <dbReference type="EMBL" id="GGE18330.1"/>
    </source>
</evidence>
<evidence type="ECO:0000259" key="1">
    <source>
        <dbReference type="PROSITE" id="PS50404"/>
    </source>
</evidence>
<name>A0A916ZXU3_9SPHN</name>
<sequence>MRLHDSIGPNPRVVRMAIAEKGMTVDRVTVDLLAGENRRAEYLAKVPHGGLPCLELDDGTIVNEITVIIEYLEEVQPDAPIIGSTPAHRAETRKWTRWIDLHIAEPLTTAFRAVEGRPLFSNRMSLLSADAAAELKAIVQEKYLFLDAQMAGRTFVCGERFSLADLMLLAFVEFGASVGQPIPAAATWLPEWHARVAARPSAAA</sequence>
<dbReference type="SFLD" id="SFLDG00358">
    <property type="entry name" value="Main_(cytGST)"/>
    <property type="match status" value="1"/>
</dbReference>
<dbReference type="PANTHER" id="PTHR44051">
    <property type="entry name" value="GLUTATHIONE S-TRANSFERASE-RELATED"/>
    <property type="match status" value="1"/>
</dbReference>
<keyword evidence="4" id="KW-1185">Reference proteome</keyword>
<dbReference type="InterPro" id="IPR036282">
    <property type="entry name" value="Glutathione-S-Trfase_C_sf"/>
</dbReference>
<comment type="caution">
    <text evidence="3">The sequence shown here is derived from an EMBL/GenBank/DDBJ whole genome shotgun (WGS) entry which is preliminary data.</text>
</comment>
<dbReference type="CDD" id="cd03051">
    <property type="entry name" value="GST_N_GTT2_like"/>
    <property type="match status" value="1"/>
</dbReference>
<dbReference type="InterPro" id="IPR004045">
    <property type="entry name" value="Glutathione_S-Trfase_N"/>
</dbReference>
<dbReference type="Proteomes" id="UP000635071">
    <property type="component" value="Unassembled WGS sequence"/>
</dbReference>
<dbReference type="SFLD" id="SFLDS00019">
    <property type="entry name" value="Glutathione_Transferase_(cytos"/>
    <property type="match status" value="1"/>
</dbReference>
<dbReference type="SUPFAM" id="SSF47616">
    <property type="entry name" value="GST C-terminal domain-like"/>
    <property type="match status" value="1"/>
</dbReference>
<dbReference type="RefSeq" id="WP_188763416.1">
    <property type="nucleotide sequence ID" value="NZ_BMJM01000010.1"/>
</dbReference>
<dbReference type="PROSITE" id="PS50404">
    <property type="entry name" value="GST_NTER"/>
    <property type="match status" value="1"/>
</dbReference>
<dbReference type="InterPro" id="IPR040079">
    <property type="entry name" value="Glutathione_S-Trfase"/>
</dbReference>
<dbReference type="SUPFAM" id="SSF52833">
    <property type="entry name" value="Thioredoxin-like"/>
    <property type="match status" value="1"/>
</dbReference>
<reference evidence="3" key="2">
    <citation type="submission" date="2020-09" db="EMBL/GenBank/DDBJ databases">
        <authorList>
            <person name="Sun Q."/>
            <person name="Zhou Y."/>
        </authorList>
    </citation>
    <scope>NUCLEOTIDE SEQUENCE</scope>
    <source>
        <strain evidence="3">CGMCC 1.15519</strain>
    </source>
</reference>
<reference evidence="3" key="1">
    <citation type="journal article" date="2014" name="Int. J. Syst. Evol. Microbiol.">
        <title>Complete genome sequence of Corynebacterium casei LMG S-19264T (=DSM 44701T), isolated from a smear-ripened cheese.</title>
        <authorList>
            <consortium name="US DOE Joint Genome Institute (JGI-PGF)"/>
            <person name="Walter F."/>
            <person name="Albersmeier A."/>
            <person name="Kalinowski J."/>
            <person name="Ruckert C."/>
        </authorList>
    </citation>
    <scope>NUCLEOTIDE SEQUENCE</scope>
    <source>
        <strain evidence="3">CGMCC 1.15519</strain>
    </source>
</reference>
<dbReference type="Gene3D" id="1.20.1050.10">
    <property type="match status" value="1"/>
</dbReference>
<organism evidence="3 4">
    <name type="scientific">Sandarakinorhabdus glacialis</name>
    <dbReference type="NCBI Taxonomy" id="1614636"/>
    <lineage>
        <taxon>Bacteria</taxon>
        <taxon>Pseudomonadati</taxon>
        <taxon>Pseudomonadota</taxon>
        <taxon>Alphaproteobacteria</taxon>
        <taxon>Sphingomonadales</taxon>
        <taxon>Sphingosinicellaceae</taxon>
        <taxon>Sandarakinorhabdus</taxon>
    </lineage>
</organism>
<accession>A0A916ZXU3</accession>